<dbReference type="InterPro" id="IPR029062">
    <property type="entry name" value="Class_I_gatase-like"/>
</dbReference>
<dbReference type="SUPFAM" id="SSF52317">
    <property type="entry name" value="Class I glutamine amidotransferase-like"/>
    <property type="match status" value="1"/>
</dbReference>
<comment type="caution">
    <text evidence="11">The sequence shown here is derived from an EMBL/GenBank/DDBJ whole genome shotgun (WGS) entry which is preliminary data.</text>
</comment>
<protein>
    <recommendedName>
        <fullName evidence="3">CTP synthase (glutamine hydrolyzing)</fullName>
        <ecNumber evidence="3">6.3.4.2</ecNumber>
    </recommendedName>
</protein>
<dbReference type="InterPro" id="IPR004468">
    <property type="entry name" value="CTP_synthase"/>
</dbReference>
<comment type="catalytic activity">
    <reaction evidence="9">
        <text>UTP + L-glutamine + ATP + H2O = CTP + L-glutamate + ADP + phosphate + 2 H(+)</text>
        <dbReference type="Rhea" id="RHEA:26426"/>
        <dbReference type="ChEBI" id="CHEBI:15377"/>
        <dbReference type="ChEBI" id="CHEBI:15378"/>
        <dbReference type="ChEBI" id="CHEBI:29985"/>
        <dbReference type="ChEBI" id="CHEBI:30616"/>
        <dbReference type="ChEBI" id="CHEBI:37563"/>
        <dbReference type="ChEBI" id="CHEBI:43474"/>
        <dbReference type="ChEBI" id="CHEBI:46398"/>
        <dbReference type="ChEBI" id="CHEBI:58359"/>
        <dbReference type="ChEBI" id="CHEBI:456216"/>
        <dbReference type="EC" id="6.3.4.2"/>
    </reaction>
</comment>
<evidence type="ECO:0000259" key="10">
    <source>
        <dbReference type="Pfam" id="PF00117"/>
    </source>
</evidence>
<dbReference type="PROSITE" id="PS51273">
    <property type="entry name" value="GATASE_TYPE_1"/>
    <property type="match status" value="1"/>
</dbReference>
<dbReference type="InterPro" id="IPR017926">
    <property type="entry name" value="GATASE"/>
</dbReference>
<keyword evidence="6" id="KW-0067">ATP-binding</keyword>
<evidence type="ECO:0000256" key="1">
    <source>
        <dbReference type="ARBA" id="ARBA00005171"/>
    </source>
</evidence>
<dbReference type="PANTHER" id="PTHR11550">
    <property type="entry name" value="CTP SYNTHASE"/>
    <property type="match status" value="1"/>
</dbReference>
<keyword evidence="8" id="KW-0665">Pyrimidine biosynthesis</keyword>
<keyword evidence="4" id="KW-0436">Ligase</keyword>
<keyword evidence="5" id="KW-0547">Nucleotide-binding</keyword>
<keyword evidence="7" id="KW-0315">Glutamine amidotransferase</keyword>
<accession>A0AAN9TAX4</accession>
<dbReference type="GO" id="GO:0006241">
    <property type="term" value="P:CTP biosynthetic process"/>
    <property type="evidence" value="ECO:0007669"/>
    <property type="project" value="TreeGrafter"/>
</dbReference>
<evidence type="ECO:0000256" key="4">
    <source>
        <dbReference type="ARBA" id="ARBA00022598"/>
    </source>
</evidence>
<evidence type="ECO:0000256" key="7">
    <source>
        <dbReference type="ARBA" id="ARBA00022962"/>
    </source>
</evidence>
<keyword evidence="12" id="KW-1185">Reference proteome</keyword>
<evidence type="ECO:0000256" key="9">
    <source>
        <dbReference type="ARBA" id="ARBA00047781"/>
    </source>
</evidence>
<evidence type="ECO:0000313" key="11">
    <source>
        <dbReference type="EMBL" id="KAK7411161.1"/>
    </source>
</evidence>
<dbReference type="AlphaFoldDB" id="A0AAN9TAX4"/>
<name>A0AAN9TAX4_PSOTE</name>
<dbReference type="GO" id="GO:0005524">
    <property type="term" value="F:ATP binding"/>
    <property type="evidence" value="ECO:0007669"/>
    <property type="project" value="UniProtKB-KW"/>
</dbReference>
<comment type="pathway">
    <text evidence="1">Pyrimidine metabolism; CTP biosynthesis via de novo pathway; CTP from UDP: step 2/2.</text>
</comment>
<gene>
    <name evidence="11" type="ORF">VNO78_02593</name>
</gene>
<dbReference type="GO" id="GO:0003883">
    <property type="term" value="F:CTP synthase activity"/>
    <property type="evidence" value="ECO:0007669"/>
    <property type="project" value="UniProtKB-EC"/>
</dbReference>
<proteinExistence type="inferred from homology"/>
<dbReference type="Gene3D" id="3.40.50.880">
    <property type="match status" value="1"/>
</dbReference>
<evidence type="ECO:0000256" key="5">
    <source>
        <dbReference type="ARBA" id="ARBA00022741"/>
    </source>
</evidence>
<evidence type="ECO:0000256" key="8">
    <source>
        <dbReference type="ARBA" id="ARBA00022975"/>
    </source>
</evidence>
<dbReference type="GO" id="GO:0019856">
    <property type="term" value="P:pyrimidine nucleobase biosynthetic process"/>
    <property type="evidence" value="ECO:0007669"/>
    <property type="project" value="TreeGrafter"/>
</dbReference>
<reference evidence="11 12" key="1">
    <citation type="submission" date="2024-01" db="EMBL/GenBank/DDBJ databases">
        <title>The genomes of 5 underutilized Papilionoideae crops provide insights into root nodulation and disease resistanc.</title>
        <authorList>
            <person name="Jiang F."/>
        </authorList>
    </citation>
    <scope>NUCLEOTIDE SEQUENCE [LARGE SCALE GENOMIC DNA]</scope>
    <source>
        <strain evidence="11">DUOXIRENSHENG_FW03</strain>
        <tissue evidence="11">Leaves</tissue>
    </source>
</reference>
<dbReference type="Pfam" id="PF00117">
    <property type="entry name" value="GATase"/>
    <property type="match status" value="1"/>
</dbReference>
<dbReference type="Proteomes" id="UP001386955">
    <property type="component" value="Unassembled WGS sequence"/>
</dbReference>
<comment type="similarity">
    <text evidence="2">Belongs to the CTP synthase family.</text>
</comment>
<feature type="domain" description="Glutamine amidotransferase" evidence="10">
    <location>
        <begin position="229"/>
        <end position="330"/>
    </location>
</feature>
<dbReference type="PANTHER" id="PTHR11550:SF34">
    <property type="entry name" value="CTP SYNTHASE"/>
    <property type="match status" value="1"/>
</dbReference>
<evidence type="ECO:0000256" key="3">
    <source>
        <dbReference type="ARBA" id="ARBA00012291"/>
    </source>
</evidence>
<sequence length="347" mass="39106">MSRSCRKNEQCRNLEVQVFQTLRQDQYLDLMRVLLSDAKSGKPYMKDRKELQHKSTLIYILKHQIRNKIGDQKQLVRLGLDNSDPSFIGLDKTGPVREALNLLTVVYISFGKWSKTTKKRDRINLLAQLAAEEMDVTPPVSASKNEHHECARCTAPARTRCSDANLLDIHEAQTTTVQKLTDKSPQMLHIKRNMLDSSEEKKGRAESSDLRREPVRIALVGKYTCLSYSYLSVVKALLHASVDCQKKLVVDWIPASNLESTTAKENSEVYKAAWKLLKGADGILVPGRFGDRGVLGKIIAIKYARQNQIPFLGICFGMQITVIEFARSVLGVQDANSTEFEPQTESP</sequence>
<dbReference type="EC" id="6.3.4.2" evidence="3"/>
<dbReference type="EMBL" id="JAYMYS010000001">
    <property type="protein sequence ID" value="KAK7411161.1"/>
    <property type="molecule type" value="Genomic_DNA"/>
</dbReference>
<organism evidence="11 12">
    <name type="scientific">Psophocarpus tetragonolobus</name>
    <name type="common">Winged bean</name>
    <name type="synonym">Dolichos tetragonolobus</name>
    <dbReference type="NCBI Taxonomy" id="3891"/>
    <lineage>
        <taxon>Eukaryota</taxon>
        <taxon>Viridiplantae</taxon>
        <taxon>Streptophyta</taxon>
        <taxon>Embryophyta</taxon>
        <taxon>Tracheophyta</taxon>
        <taxon>Spermatophyta</taxon>
        <taxon>Magnoliopsida</taxon>
        <taxon>eudicotyledons</taxon>
        <taxon>Gunneridae</taxon>
        <taxon>Pentapetalae</taxon>
        <taxon>rosids</taxon>
        <taxon>fabids</taxon>
        <taxon>Fabales</taxon>
        <taxon>Fabaceae</taxon>
        <taxon>Papilionoideae</taxon>
        <taxon>50 kb inversion clade</taxon>
        <taxon>NPAAA clade</taxon>
        <taxon>indigoferoid/millettioid clade</taxon>
        <taxon>Phaseoleae</taxon>
        <taxon>Psophocarpus</taxon>
    </lineage>
</organism>
<evidence type="ECO:0000256" key="6">
    <source>
        <dbReference type="ARBA" id="ARBA00022840"/>
    </source>
</evidence>
<evidence type="ECO:0000313" key="12">
    <source>
        <dbReference type="Proteomes" id="UP001386955"/>
    </source>
</evidence>
<dbReference type="GO" id="GO:0042802">
    <property type="term" value="F:identical protein binding"/>
    <property type="evidence" value="ECO:0007669"/>
    <property type="project" value="TreeGrafter"/>
</dbReference>
<evidence type="ECO:0000256" key="2">
    <source>
        <dbReference type="ARBA" id="ARBA00007533"/>
    </source>
</evidence>